<dbReference type="EMBL" id="MBTA01000012">
    <property type="protein sequence ID" value="RKD17062.1"/>
    <property type="molecule type" value="Genomic_DNA"/>
</dbReference>
<protein>
    <submittedName>
        <fullName evidence="2">Uncharacterized protein</fullName>
    </submittedName>
</protein>
<sequence>MNKIFLLLALASFTFFGCSKNDDADNNPPASNGASTAVFYVDTLNIYSTDLKGANRKLVTSEGSNTGNNYIAEAVYVPKAERIAYIYTEAYDKPFFLKTCKLDGSDKKTIKTFAAFTDLGLIKATADGQIIYTLPGKPFPNQTPSKTFSIKADGTGEAEINVSVYAGVSDPDWISADGKGVLLSGGYFALIVNGTFDERNSFNVLANEEKDQNKISEISLSNDATKLVFAQQTSVTGKYEIRIKDVKKDAPTSTVLYTLNIPADADQYTLSLSFVSGTKYVLASYGKFTSPKGAANDYTNCDLIETASGKVAQTWKFMGDEIYNPFSN</sequence>
<gene>
    <name evidence="2" type="ORF">BCY91_02635</name>
</gene>
<dbReference type="AlphaFoldDB" id="A0A419S6U5"/>
<proteinExistence type="predicted"/>
<feature type="signal peptide" evidence="1">
    <location>
        <begin position="1"/>
        <end position="24"/>
    </location>
</feature>
<comment type="caution">
    <text evidence="2">The sequence shown here is derived from an EMBL/GenBank/DDBJ whole genome shotgun (WGS) entry which is preliminary data.</text>
</comment>
<keyword evidence="3" id="KW-1185">Reference proteome</keyword>
<dbReference type="Proteomes" id="UP000283433">
    <property type="component" value="Unassembled WGS sequence"/>
</dbReference>
<feature type="chain" id="PRO_5019184384" evidence="1">
    <location>
        <begin position="25"/>
        <end position="328"/>
    </location>
</feature>
<name>A0A419S6U5_9SPHI</name>
<evidence type="ECO:0000256" key="1">
    <source>
        <dbReference type="SAM" id="SignalP"/>
    </source>
</evidence>
<dbReference type="PROSITE" id="PS51257">
    <property type="entry name" value="PROKAR_LIPOPROTEIN"/>
    <property type="match status" value="1"/>
</dbReference>
<keyword evidence="1" id="KW-0732">Signal</keyword>
<reference evidence="2 3" key="1">
    <citation type="submission" date="2016-07" db="EMBL/GenBank/DDBJ databases">
        <title>Genome of Pelobium manganitolerans.</title>
        <authorList>
            <person name="Wu S."/>
            <person name="Wang G."/>
        </authorList>
    </citation>
    <scope>NUCLEOTIDE SEQUENCE [LARGE SCALE GENOMIC DNA]</scope>
    <source>
        <strain evidence="2 3">YS-25</strain>
    </source>
</reference>
<evidence type="ECO:0000313" key="3">
    <source>
        <dbReference type="Proteomes" id="UP000283433"/>
    </source>
</evidence>
<organism evidence="2 3">
    <name type="scientific">Pelobium manganitolerans</name>
    <dbReference type="NCBI Taxonomy" id="1842495"/>
    <lineage>
        <taxon>Bacteria</taxon>
        <taxon>Pseudomonadati</taxon>
        <taxon>Bacteroidota</taxon>
        <taxon>Sphingobacteriia</taxon>
        <taxon>Sphingobacteriales</taxon>
        <taxon>Sphingobacteriaceae</taxon>
        <taxon>Pelobium</taxon>
    </lineage>
</organism>
<evidence type="ECO:0000313" key="2">
    <source>
        <dbReference type="EMBL" id="RKD17062.1"/>
    </source>
</evidence>
<accession>A0A419S6U5</accession>